<keyword evidence="6" id="KW-0482">Metalloprotease</keyword>
<organism evidence="8">
    <name type="scientific">marine metagenome</name>
    <dbReference type="NCBI Taxonomy" id="408172"/>
    <lineage>
        <taxon>unclassified sequences</taxon>
        <taxon>metagenomes</taxon>
        <taxon>ecological metagenomes</taxon>
    </lineage>
</organism>
<dbReference type="InterPro" id="IPR001915">
    <property type="entry name" value="Peptidase_M48"/>
</dbReference>
<feature type="domain" description="Peptidase M48" evidence="7">
    <location>
        <begin position="103"/>
        <end position="265"/>
    </location>
</feature>
<proteinExistence type="predicted"/>
<dbReference type="AlphaFoldDB" id="A0A381T667"/>
<evidence type="ECO:0000256" key="6">
    <source>
        <dbReference type="ARBA" id="ARBA00023049"/>
    </source>
</evidence>
<evidence type="ECO:0000256" key="5">
    <source>
        <dbReference type="ARBA" id="ARBA00022833"/>
    </source>
</evidence>
<evidence type="ECO:0000256" key="3">
    <source>
        <dbReference type="ARBA" id="ARBA00022723"/>
    </source>
</evidence>
<keyword evidence="5" id="KW-0862">Zinc</keyword>
<dbReference type="Pfam" id="PF01435">
    <property type="entry name" value="Peptidase_M48"/>
    <property type="match status" value="1"/>
</dbReference>
<evidence type="ECO:0000313" key="8">
    <source>
        <dbReference type="EMBL" id="SVA11672.1"/>
    </source>
</evidence>
<keyword evidence="4" id="KW-0378">Hydrolase</keyword>
<accession>A0A381T667</accession>
<keyword evidence="2" id="KW-0645">Protease</keyword>
<dbReference type="PANTHER" id="PTHR22726:SF24">
    <property type="entry name" value="M48 FAMILY METALLOPEPTIDASE"/>
    <property type="match status" value="1"/>
</dbReference>
<evidence type="ECO:0000256" key="1">
    <source>
        <dbReference type="ARBA" id="ARBA00001947"/>
    </source>
</evidence>
<dbReference type="GO" id="GO:0004222">
    <property type="term" value="F:metalloendopeptidase activity"/>
    <property type="evidence" value="ECO:0007669"/>
    <property type="project" value="InterPro"/>
</dbReference>
<evidence type="ECO:0000259" key="7">
    <source>
        <dbReference type="Pfam" id="PF01435"/>
    </source>
</evidence>
<dbReference type="GO" id="GO:0046872">
    <property type="term" value="F:metal ion binding"/>
    <property type="evidence" value="ECO:0007669"/>
    <property type="project" value="UniProtKB-KW"/>
</dbReference>
<dbReference type="InterPro" id="IPR051156">
    <property type="entry name" value="Mito/Outer_Membr_Metalloprot"/>
</dbReference>
<dbReference type="CDD" id="cd07331">
    <property type="entry name" value="M48C_Oma1_like"/>
    <property type="match status" value="1"/>
</dbReference>
<dbReference type="GO" id="GO:0051603">
    <property type="term" value="P:proteolysis involved in protein catabolic process"/>
    <property type="evidence" value="ECO:0007669"/>
    <property type="project" value="TreeGrafter"/>
</dbReference>
<name>A0A381T667_9ZZZZ</name>
<reference evidence="8" key="1">
    <citation type="submission" date="2018-05" db="EMBL/GenBank/DDBJ databases">
        <authorList>
            <person name="Lanie J.A."/>
            <person name="Ng W.-L."/>
            <person name="Kazmierczak K.M."/>
            <person name="Andrzejewski T.M."/>
            <person name="Davidsen T.M."/>
            <person name="Wayne K.J."/>
            <person name="Tettelin H."/>
            <person name="Glass J.I."/>
            <person name="Rusch D."/>
            <person name="Podicherti R."/>
            <person name="Tsui H.-C.T."/>
            <person name="Winkler M.E."/>
        </authorList>
    </citation>
    <scope>NUCLEOTIDE SEQUENCE</scope>
</reference>
<dbReference type="Gene3D" id="3.30.2010.10">
    <property type="entry name" value="Metalloproteases ('zincins'), catalytic domain"/>
    <property type="match status" value="1"/>
</dbReference>
<dbReference type="EMBL" id="UINC01004086">
    <property type="protein sequence ID" value="SVA11672.1"/>
    <property type="molecule type" value="Genomic_DNA"/>
</dbReference>
<evidence type="ECO:0000256" key="2">
    <source>
        <dbReference type="ARBA" id="ARBA00022670"/>
    </source>
</evidence>
<sequence length="278" mass="31192">MSELLNLSRRKFIYTASCTCGAALIFPSCSEVAMSNRQQFNILSDDFLYSKTFPAYNNFKSQTKLITGTAEYDNIVTIGYNIRDAINIYYNSVGEENPTANFQWEFVLVDDSQTKNAWCMPGGKIAVYSGILPIAKNNDGIASIMGHEIAHAVARHSAERASRSILMDAGTYAFERLVLGTSLTGYSRDLYGQLRQVGLELPFNRSQESEADYLGLIFMSLAGYNTDESYKVWERMKEDMGGKGPAEFWSTHPSPDNRINKLKEWIPTVNLKYPAVKS</sequence>
<dbReference type="PANTHER" id="PTHR22726">
    <property type="entry name" value="METALLOENDOPEPTIDASE OMA1"/>
    <property type="match status" value="1"/>
</dbReference>
<keyword evidence="3" id="KW-0479">Metal-binding</keyword>
<protein>
    <recommendedName>
        <fullName evidence="7">Peptidase M48 domain-containing protein</fullName>
    </recommendedName>
</protein>
<evidence type="ECO:0000256" key="4">
    <source>
        <dbReference type="ARBA" id="ARBA00022801"/>
    </source>
</evidence>
<dbReference type="GO" id="GO:0016020">
    <property type="term" value="C:membrane"/>
    <property type="evidence" value="ECO:0007669"/>
    <property type="project" value="TreeGrafter"/>
</dbReference>
<gene>
    <name evidence="8" type="ORF">METZ01_LOCUS64526</name>
</gene>
<comment type="cofactor">
    <cofactor evidence="1">
        <name>Zn(2+)</name>
        <dbReference type="ChEBI" id="CHEBI:29105"/>
    </cofactor>
</comment>